<dbReference type="EMBL" id="GBRH01177211">
    <property type="protein sequence ID" value="JAE20685.1"/>
    <property type="molecule type" value="Transcribed_RNA"/>
</dbReference>
<dbReference type="EMBL" id="GBRH01179679">
    <property type="protein sequence ID" value="JAE18217.1"/>
    <property type="molecule type" value="Transcribed_RNA"/>
</dbReference>
<dbReference type="AlphaFoldDB" id="A0A0A9G135"/>
<evidence type="ECO:0000256" key="1">
    <source>
        <dbReference type="SAM" id="MobiDB-lite"/>
    </source>
</evidence>
<protein>
    <submittedName>
        <fullName evidence="2">Uncharacterized protein</fullName>
    </submittedName>
</protein>
<proteinExistence type="predicted"/>
<organism evidence="2">
    <name type="scientific">Arundo donax</name>
    <name type="common">Giant reed</name>
    <name type="synonym">Donax arundinaceus</name>
    <dbReference type="NCBI Taxonomy" id="35708"/>
    <lineage>
        <taxon>Eukaryota</taxon>
        <taxon>Viridiplantae</taxon>
        <taxon>Streptophyta</taxon>
        <taxon>Embryophyta</taxon>
        <taxon>Tracheophyta</taxon>
        <taxon>Spermatophyta</taxon>
        <taxon>Magnoliopsida</taxon>
        <taxon>Liliopsida</taxon>
        <taxon>Poales</taxon>
        <taxon>Poaceae</taxon>
        <taxon>PACMAD clade</taxon>
        <taxon>Arundinoideae</taxon>
        <taxon>Arundineae</taxon>
        <taxon>Arundo</taxon>
    </lineage>
</organism>
<sequence length="48" mass="4614">MAAVAAAPSGTTRPHARGAAPPRCPGSGPGAWASWRAEQGAAAKKSSG</sequence>
<evidence type="ECO:0000313" key="2">
    <source>
        <dbReference type="EMBL" id="JAE18217.1"/>
    </source>
</evidence>
<feature type="region of interest" description="Disordered" evidence="1">
    <location>
        <begin position="1"/>
        <end position="48"/>
    </location>
</feature>
<reference evidence="2" key="2">
    <citation type="journal article" date="2015" name="Data Brief">
        <title>Shoot transcriptome of the giant reed, Arundo donax.</title>
        <authorList>
            <person name="Barrero R.A."/>
            <person name="Guerrero F.D."/>
            <person name="Moolhuijzen P."/>
            <person name="Goolsby J.A."/>
            <person name="Tidwell J."/>
            <person name="Bellgard S.E."/>
            <person name="Bellgard M.I."/>
        </authorList>
    </citation>
    <scope>NUCLEOTIDE SEQUENCE</scope>
    <source>
        <tissue evidence="2">Shoot tissue taken approximately 20 cm above the soil surface</tissue>
    </source>
</reference>
<name>A0A0A9G135_ARUDO</name>
<reference evidence="2" key="1">
    <citation type="submission" date="2014-09" db="EMBL/GenBank/DDBJ databases">
        <authorList>
            <person name="Magalhaes I.L.F."/>
            <person name="Oliveira U."/>
            <person name="Santos F.R."/>
            <person name="Vidigal T.H.D.A."/>
            <person name="Brescovit A.D."/>
            <person name="Santos A.J."/>
        </authorList>
    </citation>
    <scope>NUCLEOTIDE SEQUENCE</scope>
    <source>
        <tissue evidence="2">Shoot tissue taken approximately 20 cm above the soil surface</tissue>
    </source>
</reference>
<accession>A0A0A9G135</accession>